<accession>A0A2J6S892</accession>
<proteinExistence type="predicted"/>
<feature type="region of interest" description="Disordered" evidence="1">
    <location>
        <begin position="79"/>
        <end position="124"/>
    </location>
</feature>
<evidence type="ECO:0000256" key="1">
    <source>
        <dbReference type="SAM" id="MobiDB-lite"/>
    </source>
</evidence>
<protein>
    <recommendedName>
        <fullName evidence="4">PH domain-containing protein</fullName>
    </recommendedName>
</protein>
<dbReference type="OrthoDB" id="1594986at2759"/>
<evidence type="ECO:0008006" key="4">
    <source>
        <dbReference type="Google" id="ProtNLM"/>
    </source>
</evidence>
<feature type="compositionally biased region" description="Pro residues" evidence="1">
    <location>
        <begin position="107"/>
        <end position="120"/>
    </location>
</feature>
<dbReference type="STRING" id="1149755.A0A2J6S892"/>
<sequence>MSLATPGSYTCQVFWKGDPGIESFTLKLPTERRMKIWVQELEMMRKEYSIPTKLGKDPEVTPDFSWMRDQLNPIANLYARSDNKDDGNEELVTASGSTRSGDSTSPRPTPPPASPRPPPRLDLMKGLSYLRDRVGQ</sequence>
<name>A0A2J6S892_HYAVF</name>
<feature type="compositionally biased region" description="Low complexity" evidence="1">
    <location>
        <begin position="93"/>
        <end position="106"/>
    </location>
</feature>
<evidence type="ECO:0000313" key="3">
    <source>
        <dbReference type="Proteomes" id="UP000235786"/>
    </source>
</evidence>
<evidence type="ECO:0000313" key="2">
    <source>
        <dbReference type="EMBL" id="PMD46980.1"/>
    </source>
</evidence>
<organism evidence="2 3">
    <name type="scientific">Hyaloscypha variabilis (strain UAMH 11265 / GT02V1 / F)</name>
    <name type="common">Meliniomyces variabilis</name>
    <dbReference type="NCBI Taxonomy" id="1149755"/>
    <lineage>
        <taxon>Eukaryota</taxon>
        <taxon>Fungi</taxon>
        <taxon>Dikarya</taxon>
        <taxon>Ascomycota</taxon>
        <taxon>Pezizomycotina</taxon>
        <taxon>Leotiomycetes</taxon>
        <taxon>Helotiales</taxon>
        <taxon>Hyaloscyphaceae</taxon>
        <taxon>Hyaloscypha</taxon>
        <taxon>Hyaloscypha variabilis</taxon>
    </lineage>
</organism>
<dbReference type="AlphaFoldDB" id="A0A2J6S892"/>
<dbReference type="Proteomes" id="UP000235786">
    <property type="component" value="Unassembled WGS sequence"/>
</dbReference>
<keyword evidence="3" id="KW-1185">Reference proteome</keyword>
<dbReference type="EMBL" id="KZ613938">
    <property type="protein sequence ID" value="PMD46980.1"/>
    <property type="molecule type" value="Genomic_DNA"/>
</dbReference>
<reference evidence="2 3" key="1">
    <citation type="submission" date="2016-04" db="EMBL/GenBank/DDBJ databases">
        <title>A degradative enzymes factory behind the ericoid mycorrhizal symbiosis.</title>
        <authorList>
            <consortium name="DOE Joint Genome Institute"/>
            <person name="Martino E."/>
            <person name="Morin E."/>
            <person name="Grelet G."/>
            <person name="Kuo A."/>
            <person name="Kohler A."/>
            <person name="Daghino S."/>
            <person name="Barry K."/>
            <person name="Choi C."/>
            <person name="Cichocki N."/>
            <person name="Clum A."/>
            <person name="Copeland A."/>
            <person name="Hainaut M."/>
            <person name="Haridas S."/>
            <person name="Labutti K."/>
            <person name="Lindquist E."/>
            <person name="Lipzen A."/>
            <person name="Khouja H.-R."/>
            <person name="Murat C."/>
            <person name="Ohm R."/>
            <person name="Olson A."/>
            <person name="Spatafora J."/>
            <person name="Veneault-Fourrey C."/>
            <person name="Henrissat B."/>
            <person name="Grigoriev I."/>
            <person name="Martin F."/>
            <person name="Perotto S."/>
        </authorList>
    </citation>
    <scope>NUCLEOTIDE SEQUENCE [LARGE SCALE GENOMIC DNA]</scope>
    <source>
        <strain evidence="2 3">F</strain>
    </source>
</reference>
<gene>
    <name evidence="2" type="ORF">L207DRAFT_575784</name>
</gene>